<name>A0A1D3L3J3_9EURY</name>
<dbReference type="OrthoDB" id="379443at2157"/>
<keyword evidence="1" id="KW-0812">Transmembrane</keyword>
<evidence type="ECO:0000313" key="3">
    <source>
        <dbReference type="Proteomes" id="UP000094707"/>
    </source>
</evidence>
<reference evidence="2 3" key="1">
    <citation type="submission" date="2016-08" db="EMBL/GenBank/DDBJ databases">
        <authorList>
            <person name="Seilhamer J.J."/>
        </authorList>
    </citation>
    <scope>NUCLEOTIDE SEQUENCE [LARGE SCALE GENOMIC DNA]</scope>
    <source>
        <strain evidence="2">Buetzberg</strain>
    </source>
</reference>
<keyword evidence="1" id="KW-1133">Transmembrane helix</keyword>
<feature type="transmembrane region" description="Helical" evidence="1">
    <location>
        <begin position="58"/>
        <end position="76"/>
    </location>
</feature>
<keyword evidence="1" id="KW-0472">Membrane</keyword>
<accession>A0A1D3L3J3</accession>
<feature type="transmembrane region" description="Helical" evidence="1">
    <location>
        <begin position="82"/>
        <end position="106"/>
    </location>
</feature>
<proteinExistence type="predicted"/>
<dbReference type="GeneID" id="30412507"/>
<dbReference type="AlphaFoldDB" id="A0A1D3L3J3"/>
<dbReference type="KEGG" id="mcub:MCBB_1669"/>
<evidence type="ECO:0008006" key="4">
    <source>
        <dbReference type="Google" id="ProtNLM"/>
    </source>
</evidence>
<feature type="transmembrane region" description="Helical" evidence="1">
    <location>
        <begin position="7"/>
        <end position="27"/>
    </location>
</feature>
<keyword evidence="3" id="KW-1185">Reference proteome</keyword>
<feature type="transmembrane region" description="Helical" evidence="1">
    <location>
        <begin position="33"/>
        <end position="51"/>
    </location>
</feature>
<dbReference type="STRING" id="118062.MCBB_1669"/>
<dbReference type="EMBL" id="LT607756">
    <property type="protein sequence ID" value="SCG86224.1"/>
    <property type="molecule type" value="Genomic_DNA"/>
</dbReference>
<dbReference type="RefSeq" id="WP_071907304.1">
    <property type="nucleotide sequence ID" value="NZ_LT607756.1"/>
</dbReference>
<organism evidence="2 3">
    <name type="scientific">Methanobacterium congolense</name>
    <dbReference type="NCBI Taxonomy" id="118062"/>
    <lineage>
        <taxon>Archaea</taxon>
        <taxon>Methanobacteriati</taxon>
        <taxon>Methanobacteriota</taxon>
        <taxon>Methanomada group</taxon>
        <taxon>Methanobacteria</taxon>
        <taxon>Methanobacteriales</taxon>
        <taxon>Methanobacteriaceae</taxon>
        <taxon>Methanobacterium</taxon>
    </lineage>
</organism>
<protein>
    <recommendedName>
        <fullName evidence="4">TIGR04086 family membrane protein</fullName>
    </recommendedName>
</protein>
<gene>
    <name evidence="2" type="ORF">MCBB_1669</name>
</gene>
<sequence length="117" mass="12446">MKNRYSILLGMGIVLGISIPLDTFLWYNSALLTDLFIVSLLMGGFVSTFTSPGTKARVGLISGLGVSFILTAYTLMNSAAVPVSLGILMSSLILPGVIMCIGGYIAKLMKMEMSHAH</sequence>
<evidence type="ECO:0000313" key="2">
    <source>
        <dbReference type="EMBL" id="SCG86224.1"/>
    </source>
</evidence>
<dbReference type="Proteomes" id="UP000094707">
    <property type="component" value="Chromosome I"/>
</dbReference>
<evidence type="ECO:0000256" key="1">
    <source>
        <dbReference type="SAM" id="Phobius"/>
    </source>
</evidence>